<dbReference type="EMBL" id="CM037162">
    <property type="protein sequence ID" value="KAH7864185.1"/>
    <property type="molecule type" value="Genomic_DNA"/>
</dbReference>
<proteinExistence type="predicted"/>
<reference evidence="1 2" key="1">
    <citation type="journal article" date="2021" name="Hortic Res">
        <title>High-quality reference genome and annotation aids understanding of berry development for evergreen blueberry (Vaccinium darrowii).</title>
        <authorList>
            <person name="Yu J."/>
            <person name="Hulse-Kemp A.M."/>
            <person name="Babiker E."/>
            <person name="Staton M."/>
        </authorList>
    </citation>
    <scope>NUCLEOTIDE SEQUENCE [LARGE SCALE GENOMIC DNA]</scope>
    <source>
        <strain evidence="2">cv. NJ 8807/NJ 8810</strain>
        <tissue evidence="1">Young leaf</tissue>
    </source>
</reference>
<sequence length="85" mass="9998">MAMRVPETTKWSCVPCNGKAILIKYGMARIRTQATMTHELMHLWIWKQGLALSEKVEEGLCHLISYMWLEQYVAENEQIAHVFFR</sequence>
<organism evidence="1 2">
    <name type="scientific">Vaccinium darrowii</name>
    <dbReference type="NCBI Taxonomy" id="229202"/>
    <lineage>
        <taxon>Eukaryota</taxon>
        <taxon>Viridiplantae</taxon>
        <taxon>Streptophyta</taxon>
        <taxon>Embryophyta</taxon>
        <taxon>Tracheophyta</taxon>
        <taxon>Spermatophyta</taxon>
        <taxon>Magnoliopsida</taxon>
        <taxon>eudicotyledons</taxon>
        <taxon>Gunneridae</taxon>
        <taxon>Pentapetalae</taxon>
        <taxon>asterids</taxon>
        <taxon>Ericales</taxon>
        <taxon>Ericaceae</taxon>
        <taxon>Vaccinioideae</taxon>
        <taxon>Vaccinieae</taxon>
        <taxon>Vaccinium</taxon>
    </lineage>
</organism>
<gene>
    <name evidence="1" type="ORF">Vadar_026733</name>
</gene>
<protein>
    <submittedName>
        <fullName evidence="1">Uncharacterized protein</fullName>
    </submittedName>
</protein>
<evidence type="ECO:0000313" key="2">
    <source>
        <dbReference type="Proteomes" id="UP000828048"/>
    </source>
</evidence>
<keyword evidence="2" id="KW-1185">Reference proteome</keyword>
<accession>A0ACB7ZEA7</accession>
<dbReference type="Proteomes" id="UP000828048">
    <property type="component" value="Chromosome 12"/>
</dbReference>
<evidence type="ECO:0000313" key="1">
    <source>
        <dbReference type="EMBL" id="KAH7864185.1"/>
    </source>
</evidence>
<name>A0ACB7ZEA7_9ERIC</name>
<comment type="caution">
    <text evidence="1">The sequence shown here is derived from an EMBL/GenBank/DDBJ whole genome shotgun (WGS) entry which is preliminary data.</text>
</comment>